<dbReference type="InterPro" id="IPR053166">
    <property type="entry name" value="UPF0718_permease"/>
</dbReference>
<feature type="transmembrane region" description="Helical" evidence="7">
    <location>
        <begin position="132"/>
        <end position="152"/>
    </location>
</feature>
<gene>
    <name evidence="8" type="ORF">SAMD00020551_0427</name>
</gene>
<dbReference type="InterPro" id="IPR005524">
    <property type="entry name" value="DUF318"/>
</dbReference>
<dbReference type="GO" id="GO:0005886">
    <property type="term" value="C:plasma membrane"/>
    <property type="evidence" value="ECO:0007669"/>
    <property type="project" value="UniProtKB-SubCell"/>
</dbReference>
<dbReference type="STRING" id="1321606.SAMD00020551_0427"/>
<dbReference type="PANTHER" id="PTHR42775">
    <property type="entry name" value="PERMEASE RV2963-RELATED"/>
    <property type="match status" value="1"/>
</dbReference>
<feature type="transmembrane region" description="Helical" evidence="7">
    <location>
        <begin position="216"/>
        <end position="234"/>
    </location>
</feature>
<reference evidence="8 9" key="1">
    <citation type="submission" date="2013-06" db="EMBL/GenBank/DDBJ databases">
        <title>Whole genome shotgun sequence of Bacillus selenatarsenatis SF-1.</title>
        <authorList>
            <person name="Kuroda M."/>
            <person name="Sei K."/>
            <person name="Yamashita M."/>
            <person name="Ike M."/>
        </authorList>
    </citation>
    <scope>NUCLEOTIDE SEQUENCE [LARGE SCALE GENOMIC DNA]</scope>
    <source>
        <strain evidence="8 9">SF-1</strain>
    </source>
</reference>
<comment type="subcellular location">
    <subcellularLocation>
        <location evidence="1">Cell membrane</location>
        <topology evidence="1">Multi-pass membrane protein</topology>
    </subcellularLocation>
</comment>
<feature type="transmembrane region" description="Helical" evidence="7">
    <location>
        <begin position="75"/>
        <end position="97"/>
    </location>
</feature>
<evidence type="ECO:0000256" key="4">
    <source>
        <dbReference type="ARBA" id="ARBA00022692"/>
    </source>
</evidence>
<keyword evidence="9" id="KW-1185">Reference proteome</keyword>
<keyword evidence="4 7" id="KW-0812">Transmembrane</keyword>
<evidence type="ECO:0000256" key="6">
    <source>
        <dbReference type="ARBA" id="ARBA00023136"/>
    </source>
</evidence>
<dbReference type="EMBL" id="BASE01000009">
    <property type="protein sequence ID" value="GAM12295.1"/>
    <property type="molecule type" value="Genomic_DNA"/>
</dbReference>
<protein>
    <submittedName>
        <fullName evidence="8">Transporter</fullName>
    </submittedName>
</protein>
<proteinExistence type="inferred from homology"/>
<comment type="similarity">
    <text evidence="2">Belongs to the UPF0718 family.</text>
</comment>
<evidence type="ECO:0000256" key="3">
    <source>
        <dbReference type="ARBA" id="ARBA00022475"/>
    </source>
</evidence>
<dbReference type="Pfam" id="PF03773">
    <property type="entry name" value="ArsP_1"/>
    <property type="match status" value="1"/>
</dbReference>
<dbReference type="AlphaFoldDB" id="A0A0A8WXA4"/>
<organism evidence="8 9">
    <name type="scientific">Mesobacillus selenatarsenatis (strain DSM 18680 / JCM 14380 / FERM P-15431 / SF-1)</name>
    <dbReference type="NCBI Taxonomy" id="1321606"/>
    <lineage>
        <taxon>Bacteria</taxon>
        <taxon>Bacillati</taxon>
        <taxon>Bacillota</taxon>
        <taxon>Bacilli</taxon>
        <taxon>Bacillales</taxon>
        <taxon>Bacillaceae</taxon>
        <taxon>Mesobacillus</taxon>
    </lineage>
</organism>
<evidence type="ECO:0000313" key="9">
    <source>
        <dbReference type="Proteomes" id="UP000031014"/>
    </source>
</evidence>
<feature type="transmembrane region" description="Helical" evidence="7">
    <location>
        <begin position="285"/>
        <end position="304"/>
    </location>
</feature>
<feature type="transmembrane region" description="Helical" evidence="7">
    <location>
        <begin position="246"/>
        <end position="265"/>
    </location>
</feature>
<evidence type="ECO:0000256" key="7">
    <source>
        <dbReference type="SAM" id="Phobius"/>
    </source>
</evidence>
<dbReference type="Proteomes" id="UP000031014">
    <property type="component" value="Unassembled WGS sequence"/>
</dbReference>
<evidence type="ECO:0000313" key="8">
    <source>
        <dbReference type="EMBL" id="GAM12295.1"/>
    </source>
</evidence>
<evidence type="ECO:0000256" key="5">
    <source>
        <dbReference type="ARBA" id="ARBA00022989"/>
    </source>
</evidence>
<comment type="caution">
    <text evidence="8">The sequence shown here is derived from an EMBL/GenBank/DDBJ whole genome shotgun (WGS) entry which is preliminary data.</text>
</comment>
<accession>A0A0A8WXA4</accession>
<name>A0A0A8WXA4_MESS1</name>
<feature type="transmembrane region" description="Helical" evidence="7">
    <location>
        <begin position="311"/>
        <end position="330"/>
    </location>
</feature>
<keyword evidence="6 7" id="KW-0472">Membrane</keyword>
<keyword evidence="5 7" id="KW-1133">Transmembrane helix</keyword>
<dbReference type="OrthoDB" id="9777774at2"/>
<keyword evidence="3" id="KW-1003">Cell membrane</keyword>
<feature type="transmembrane region" description="Helical" evidence="7">
    <location>
        <begin position="36"/>
        <end position="54"/>
    </location>
</feature>
<dbReference type="RefSeq" id="WP_041964257.1">
    <property type="nucleotide sequence ID" value="NZ_BASE01000009.1"/>
</dbReference>
<sequence length="334" mass="36240">MFNELANWLVVDVFNLDLSSRLGGAMHFFIYDTTKILFLLAVMIFAVSFIRSFFPPEKVKEWLEGRRKGVASVMAAVLGVLSPFCSCSTVPLFIGFVEAGIPLGITFTFLISSPIVNEISLVMLFSMFGWKVAMIYVLAGMTLAIVAGAIIGKLKMEKHVESYVYELAAAGQERIHIPDGGSKTFVEKIKAVFSREELKERTTFAARNVVETVRKIWVYLLSGIGIGALIHGYAPQDLLVKYAGEGNLFAVPIATILGVPLYSNAVGSLPIVEALMNKGVGAGTALAFMMAMTALSLPEMILLRKIIKPKLIGVFVGVVTTGIILIGYGFNAIL</sequence>
<evidence type="ECO:0000256" key="1">
    <source>
        <dbReference type="ARBA" id="ARBA00004651"/>
    </source>
</evidence>
<evidence type="ECO:0000256" key="2">
    <source>
        <dbReference type="ARBA" id="ARBA00006386"/>
    </source>
</evidence>
<dbReference type="PANTHER" id="PTHR42775:SF1">
    <property type="entry name" value="PERMEASE RV2963-RELATED"/>
    <property type="match status" value="1"/>
</dbReference>